<dbReference type="InterPro" id="IPR013968">
    <property type="entry name" value="PKS_KR"/>
</dbReference>
<dbReference type="InterPro" id="IPR050091">
    <property type="entry name" value="PKS_NRPS_Biosynth_Enz"/>
</dbReference>
<dbReference type="SUPFAM" id="SSF51735">
    <property type="entry name" value="NAD(P)-binding Rossmann-fold domains"/>
    <property type="match status" value="1"/>
</dbReference>
<comment type="caution">
    <text evidence="10">The sequence shown here is derived from an EMBL/GenBank/DDBJ whole genome shotgun (WGS) entry which is preliminary data.</text>
</comment>
<evidence type="ECO:0000259" key="7">
    <source>
        <dbReference type="PROSITE" id="PS50075"/>
    </source>
</evidence>
<dbReference type="CDD" id="cd05274">
    <property type="entry name" value="KR_FAS_SDR_x"/>
    <property type="match status" value="1"/>
</dbReference>
<feature type="domain" description="PKS/mFAS DH" evidence="9">
    <location>
        <begin position="1586"/>
        <end position="1887"/>
    </location>
</feature>
<accession>A0A9W8TCH4</accession>
<feature type="domain" description="Ketosynthase family 3 (KS3)" evidence="8">
    <location>
        <begin position="688"/>
        <end position="1122"/>
    </location>
</feature>
<dbReference type="GO" id="GO:0006633">
    <property type="term" value="P:fatty acid biosynthetic process"/>
    <property type="evidence" value="ECO:0007669"/>
    <property type="project" value="InterPro"/>
</dbReference>
<evidence type="ECO:0000256" key="4">
    <source>
        <dbReference type="ARBA" id="ARBA00022679"/>
    </source>
</evidence>
<name>A0A9W8TCH4_9AGAR</name>
<proteinExistence type="predicted"/>
<dbReference type="SUPFAM" id="SSF55048">
    <property type="entry name" value="Probable ACP-binding domain of malonyl-CoA ACP transacylase"/>
    <property type="match status" value="1"/>
</dbReference>
<dbReference type="Pfam" id="PF00109">
    <property type="entry name" value="ketoacyl-synt"/>
    <property type="match status" value="1"/>
</dbReference>
<evidence type="ECO:0008006" key="12">
    <source>
        <dbReference type="Google" id="ProtNLM"/>
    </source>
</evidence>
<dbReference type="Gene3D" id="3.30.70.3290">
    <property type="match status" value="1"/>
</dbReference>
<keyword evidence="2" id="KW-0596">Phosphopantetheine</keyword>
<gene>
    <name evidence="10" type="ORF">NLJ89_g1986</name>
</gene>
<dbReference type="SUPFAM" id="SSF53901">
    <property type="entry name" value="Thiolase-like"/>
    <property type="match status" value="1"/>
</dbReference>
<feature type="region of interest" description="N-terminal hotdog fold" evidence="6">
    <location>
        <begin position="1586"/>
        <end position="1695"/>
    </location>
</feature>
<evidence type="ECO:0000313" key="10">
    <source>
        <dbReference type="EMBL" id="KAJ3515067.1"/>
    </source>
</evidence>
<comment type="pathway">
    <text evidence="1">Secondary metabolite biosynthesis.</text>
</comment>
<evidence type="ECO:0000256" key="5">
    <source>
        <dbReference type="ARBA" id="ARBA00023026"/>
    </source>
</evidence>
<dbReference type="InterPro" id="IPR057326">
    <property type="entry name" value="KR_dom"/>
</dbReference>
<dbReference type="InterPro" id="IPR016039">
    <property type="entry name" value="Thiolase-like"/>
</dbReference>
<dbReference type="InterPro" id="IPR016035">
    <property type="entry name" value="Acyl_Trfase/lysoPLipase"/>
</dbReference>
<dbReference type="PROSITE" id="PS52019">
    <property type="entry name" value="PKS_MFAS_DH"/>
    <property type="match status" value="1"/>
</dbReference>
<dbReference type="OrthoDB" id="5334845at2759"/>
<evidence type="ECO:0000259" key="9">
    <source>
        <dbReference type="PROSITE" id="PS52019"/>
    </source>
</evidence>
<evidence type="ECO:0000313" key="11">
    <source>
        <dbReference type="Proteomes" id="UP001148786"/>
    </source>
</evidence>
<dbReference type="Gene3D" id="3.40.47.10">
    <property type="match status" value="1"/>
</dbReference>
<dbReference type="InterPro" id="IPR045851">
    <property type="entry name" value="AMP-bd_C_sf"/>
</dbReference>
<evidence type="ECO:0000259" key="8">
    <source>
        <dbReference type="PROSITE" id="PS52004"/>
    </source>
</evidence>
<sequence length="2428" mass="263526">MDTPANNQNTLLNVFIDIARYSDVERTAVECGEERWTYGDLDCISTALALEMHQKYGPKPVVAIVSENHPYVLATLLATWKLGGIVAPLDYNVPRDIMERMLLNIGPTFVLVPSTEVNVQNIAKDLSYLCSPFDAMDSTVTGLMQRYLDQSPELAALEFPVPASEDIALYLHTSSASSVANVKCVPITHRSILSGAAARLAWWKRTWPEQDFQHLRVLGWSPWSHIIGLSHDLGAATLLTRGTYIFAMIPSAYGTTPGDATRTSRYLDVCGQLLEAAMSKKPTAFAGVPWVLEGFMRTFKQETDLSRKECIHNAINALKVFGSGGAATNTECLEWACQLNIPIVLDIGMTEFGGPLFHSTVGRGEGWYTKDSLLPDATLSLIGEEGSPSTTEGELVIKSSYITKGYLQYDNSSFTIEDNGMVSFHTGDIYGYVGDQRIAWKGRKEDYIQMSSGESLDPRVVEAILDACPAIARSCVVGNNFLKTSSQVVCAIIEPAQGHSSSPEITRAVAAANRGLAPPLRISWARVLVLGEGQHVPITKKGAIFRKKLEQLFGEQLNALLSRSQEGIALQTETKPSVCSNRAQGRTKDQIASTVSSIVKDALRISRDTLEGNTQATFAELGMDSSMSTKIVNQLNRQLDMRLPLNTCHTYIDLVSLTNAVLSNLGIEDASDAKVRPSARVAPPAREKEDIVIVGQAVRLPGDINTPQSFWQALIDQRDDVITPVPESRWDHASFYRAPDSKGPPGPCDITLEKAGWVDLAHFDHGFFGVSSVEAYHMAPTIRLALEIAFEALENANIPASKIKGSQMGVFVATGMDEGYIKLLFADKGWAYTRFYATGVATSTACGRISYLLDVHGPSITVDTACSSGIIALDSAVQYLQSGEGESAIVCGSNTHPWPGIFGFLSGQKMTSPSSHCATFTNLADGYVPSEGAAGLVLKTKSAALRDGDRILGVIRATDVKHDGRSQGLVAPNVKAQIAMQIALLEKAQLSPSQIDFIEAHGTGTTLGDLIEIQGINEVFKSSHSPEQPLVVGASKSCVGHTEIIAGLIGVLKALGTFADGTVPGLVQLTKDNMNPSLDCSVVPLHIPIDTAAVKQNKDLPLRALVLSNGFAGSIAGAILEAPSEDMKPQTAARIPENTPMLFVVSGKSDAALIQYLNNYLDFCLEAPASSFYSICYTTCVGREHYRYRFACIANNMQDLIARIEDRIQNSPVANGGNARRILFGFPGQGSQYQGMARSLANQYSGFRNVITEAANKASALTGYPILPYLVEESAPGHMSIDKSEVAQVCIFVFQYSMATWLETLGVQAHAVMGHSLGEIAASVIAGAFSFDHGLQFVVIRAKLLRADPAHPGGMVAVAAPEERVNHYISSLGLQGRVAIAVYNGSDSIVVSGELKGVEKLMAAVKRDGLRSVKLVVDQGFHSPSIAPALPALKAWLDEHEASMKPLEKSFFSTVRAREIPKHQDLNSQYWVDHAQNSVKFLQTARVAHKSSSIDVVIDVGPQPTVWSNMQSSEFAGKSRLAFTGKRGKDQILAMLTALSALFEKGFTIDFSVLFGQMPYRFTMTDIPTYPFQRIFNYPTYIASRNNLLGVGQSQAQATSTCPRFVVDQALCDFLDLHRIEGRRVLPGAAMVDFFARAAPKRSVKTVKFHVPLVLETPDTQARAEVEKSSFKLVQEGCETTKFCSGTFSSEAPVHVPKRIAKEPEVVPLQIMSKSQIYECFKNVAFGEPFRTVQQVKFWADHADGDIVVDKTSSAAHDRIRKLDACLHMFAAVSSQTALPSTTRTGRSCQRLWKTSLFIPTICPTTSLAVTIFLLMSVAKYTVAWVPRGGVHKEQEAHAVDLKDVWLRNRWSVQNLTQQESSSGHKYDELLYVGNGPSSRVLKALSASARDAVSLEVAGLHKDAEAYKNDNVKCLASGQIDGIAASMRGQDVLVVFDVSKANNHPDSSEFAALYIQLLSLLRFMADCKVHISTLLAITSWSAPVDLYTEGLDLFSDSKAASTSLVGAILHGMLRVFRRETGMDFAAWCLDLPSLDSVDQSKLNEIISTEVQAHRSVSSRDTFICYREDSSKKSLSRLVPRLQPIEKVPARSPSGTTVVVGMGHIGTEIASALVEAGCSTIVFLGRRPESHEDIRAALARIPEKARGHCMYRQGDAADMQSLKNILADINYLYGGIKNVIHTAAVVKTANIKNFDASAYDDVLRPKVLGSWNLHVACQELNLSLDSFVLCSSANVLVGNSGQSAYISANAFMDSLAAYRHNCGLPGSSLQLGAPESMDMGDGLAFHSHSEEVASILKAMMVPIPLQIVARVDLKNLASTPTASEDPFFTSLLPPSKKTAASTDKARMSAEDVRKIVVSILRAAMELQPNETLDTNEPLGACGADSIAFAQFKGHLLKELQVDVPDKFLSDEYTIGDMISNILETYSMTA</sequence>
<dbReference type="Proteomes" id="UP001148786">
    <property type="component" value="Unassembled WGS sequence"/>
</dbReference>
<dbReference type="SMART" id="SM00827">
    <property type="entry name" value="PKS_AT"/>
    <property type="match status" value="1"/>
</dbReference>
<dbReference type="InterPro" id="IPR020841">
    <property type="entry name" value="PKS_Beta-ketoAc_synthase_dom"/>
</dbReference>
<dbReference type="InterPro" id="IPR001227">
    <property type="entry name" value="Ac_transferase_dom_sf"/>
</dbReference>
<keyword evidence="11" id="KW-1185">Reference proteome</keyword>
<dbReference type="GO" id="GO:0004315">
    <property type="term" value="F:3-oxoacyl-[acyl-carrier-protein] synthase activity"/>
    <property type="evidence" value="ECO:0007669"/>
    <property type="project" value="InterPro"/>
</dbReference>
<dbReference type="InterPro" id="IPR036291">
    <property type="entry name" value="NAD(P)-bd_dom_sf"/>
</dbReference>
<dbReference type="SMART" id="SM00822">
    <property type="entry name" value="PKS_KR"/>
    <property type="match status" value="1"/>
</dbReference>
<organism evidence="10 11">
    <name type="scientific">Agrocybe chaxingu</name>
    <dbReference type="NCBI Taxonomy" id="84603"/>
    <lineage>
        <taxon>Eukaryota</taxon>
        <taxon>Fungi</taxon>
        <taxon>Dikarya</taxon>
        <taxon>Basidiomycota</taxon>
        <taxon>Agaricomycotina</taxon>
        <taxon>Agaricomycetes</taxon>
        <taxon>Agaricomycetidae</taxon>
        <taxon>Agaricales</taxon>
        <taxon>Agaricineae</taxon>
        <taxon>Strophariaceae</taxon>
        <taxon>Agrocybe</taxon>
    </lineage>
</organism>
<dbReference type="PROSITE" id="PS00606">
    <property type="entry name" value="KS3_1"/>
    <property type="match status" value="1"/>
</dbReference>
<dbReference type="CDD" id="cd00833">
    <property type="entry name" value="PKS"/>
    <property type="match status" value="1"/>
</dbReference>
<dbReference type="InterPro" id="IPR018201">
    <property type="entry name" value="Ketoacyl_synth_AS"/>
</dbReference>
<protein>
    <recommendedName>
        <fullName evidence="12">Polyketide synthase</fullName>
    </recommendedName>
</protein>
<dbReference type="Gene3D" id="3.40.366.10">
    <property type="entry name" value="Malonyl-Coenzyme A Acyl Carrier Protein, domain 2"/>
    <property type="match status" value="1"/>
</dbReference>
<keyword evidence="3" id="KW-0597">Phosphoprotein</keyword>
<dbReference type="GO" id="GO:0004312">
    <property type="term" value="F:fatty acid synthase activity"/>
    <property type="evidence" value="ECO:0007669"/>
    <property type="project" value="TreeGrafter"/>
</dbReference>
<dbReference type="InterPro" id="IPR014031">
    <property type="entry name" value="Ketoacyl_synth_C"/>
</dbReference>
<dbReference type="SUPFAM" id="SSF56801">
    <property type="entry name" value="Acetyl-CoA synthetase-like"/>
    <property type="match status" value="1"/>
</dbReference>
<feature type="region of interest" description="C-terminal hotdog fold" evidence="6">
    <location>
        <begin position="1708"/>
        <end position="1887"/>
    </location>
</feature>
<feature type="domain" description="Carrier" evidence="7">
    <location>
        <begin position="589"/>
        <end position="665"/>
    </location>
</feature>
<dbReference type="InterPro" id="IPR042104">
    <property type="entry name" value="PKS_dehydratase_sf"/>
</dbReference>
<dbReference type="Pfam" id="PF23562">
    <property type="entry name" value="AMP-binding_C_3"/>
    <property type="match status" value="1"/>
</dbReference>
<dbReference type="Gene3D" id="1.10.1200.10">
    <property type="entry name" value="ACP-like"/>
    <property type="match status" value="2"/>
</dbReference>
<keyword evidence="5" id="KW-0843">Virulence</keyword>
<dbReference type="InterPro" id="IPR006162">
    <property type="entry name" value="Ppantetheine_attach_site"/>
</dbReference>
<dbReference type="Gene3D" id="3.40.50.12780">
    <property type="entry name" value="N-terminal domain of ligase-like"/>
    <property type="match status" value="1"/>
</dbReference>
<evidence type="ECO:0000256" key="6">
    <source>
        <dbReference type="PROSITE-ProRule" id="PRU01363"/>
    </source>
</evidence>
<dbReference type="InterPro" id="IPR049900">
    <property type="entry name" value="PKS_mFAS_DH"/>
</dbReference>
<evidence type="ECO:0000256" key="3">
    <source>
        <dbReference type="ARBA" id="ARBA00022553"/>
    </source>
</evidence>
<dbReference type="PROSITE" id="PS50075">
    <property type="entry name" value="CARRIER"/>
    <property type="match status" value="2"/>
</dbReference>
<dbReference type="InterPro" id="IPR016036">
    <property type="entry name" value="Malonyl_transacylase_ACP-bd"/>
</dbReference>
<dbReference type="PROSITE" id="PS00012">
    <property type="entry name" value="PHOSPHOPANTETHEINE"/>
    <property type="match status" value="1"/>
</dbReference>
<dbReference type="Pfam" id="PF00550">
    <property type="entry name" value="PP-binding"/>
    <property type="match status" value="2"/>
</dbReference>
<dbReference type="Pfam" id="PF00698">
    <property type="entry name" value="Acyl_transf_1"/>
    <property type="match status" value="1"/>
</dbReference>
<evidence type="ECO:0000256" key="2">
    <source>
        <dbReference type="ARBA" id="ARBA00022450"/>
    </source>
</evidence>
<dbReference type="Pfam" id="PF02801">
    <property type="entry name" value="Ketoacyl-synt_C"/>
    <property type="match status" value="1"/>
</dbReference>
<dbReference type="SUPFAM" id="SSF47336">
    <property type="entry name" value="ACP-like"/>
    <property type="match status" value="2"/>
</dbReference>
<dbReference type="InterPro" id="IPR036736">
    <property type="entry name" value="ACP-like_sf"/>
</dbReference>
<dbReference type="Gene3D" id="3.40.50.720">
    <property type="entry name" value="NAD(P)-binding Rossmann-like Domain"/>
    <property type="match status" value="1"/>
</dbReference>
<feature type="active site" description="Proton acceptor; for dehydratase activity" evidence="6">
    <location>
        <position position="1618"/>
    </location>
</feature>
<dbReference type="Gene3D" id="3.30.300.30">
    <property type="match status" value="1"/>
</dbReference>
<reference evidence="10" key="1">
    <citation type="submission" date="2022-07" db="EMBL/GenBank/DDBJ databases">
        <title>Genome Sequence of Agrocybe chaxingu.</title>
        <authorList>
            <person name="Buettner E."/>
        </authorList>
    </citation>
    <scope>NUCLEOTIDE SEQUENCE</scope>
    <source>
        <strain evidence="10">MP-N11</strain>
    </source>
</reference>
<dbReference type="InterPro" id="IPR014030">
    <property type="entry name" value="Ketoacyl_synth_N"/>
</dbReference>
<dbReference type="Gene3D" id="3.10.129.110">
    <property type="entry name" value="Polyketide synthase dehydratase"/>
    <property type="match status" value="1"/>
</dbReference>
<dbReference type="EMBL" id="JANKHO010000113">
    <property type="protein sequence ID" value="KAJ3515067.1"/>
    <property type="molecule type" value="Genomic_DNA"/>
</dbReference>
<dbReference type="InterPro" id="IPR009081">
    <property type="entry name" value="PP-bd_ACP"/>
</dbReference>
<dbReference type="InterPro" id="IPR000873">
    <property type="entry name" value="AMP-dep_synth/lig_dom"/>
</dbReference>
<dbReference type="SUPFAM" id="SSF52151">
    <property type="entry name" value="FabD/lysophospholipase-like"/>
    <property type="match status" value="1"/>
</dbReference>
<dbReference type="Pfam" id="PF00501">
    <property type="entry name" value="AMP-binding"/>
    <property type="match status" value="1"/>
</dbReference>
<evidence type="ECO:0000256" key="1">
    <source>
        <dbReference type="ARBA" id="ARBA00005179"/>
    </source>
</evidence>
<dbReference type="SMART" id="SM00825">
    <property type="entry name" value="PKS_KS"/>
    <property type="match status" value="1"/>
</dbReference>
<feature type="domain" description="Carrier" evidence="7">
    <location>
        <begin position="2349"/>
        <end position="2424"/>
    </location>
</feature>
<dbReference type="PROSITE" id="PS52004">
    <property type="entry name" value="KS3_2"/>
    <property type="match status" value="1"/>
</dbReference>
<feature type="active site" description="Proton donor; for dehydratase activity" evidence="6">
    <location>
        <position position="1764"/>
    </location>
</feature>
<dbReference type="PANTHER" id="PTHR43775">
    <property type="entry name" value="FATTY ACID SYNTHASE"/>
    <property type="match status" value="1"/>
</dbReference>
<dbReference type="InterPro" id="IPR014043">
    <property type="entry name" value="Acyl_transferase_dom"/>
</dbReference>
<keyword evidence="4" id="KW-0808">Transferase</keyword>
<dbReference type="Pfam" id="PF08659">
    <property type="entry name" value="KR"/>
    <property type="match status" value="1"/>
</dbReference>
<dbReference type="PANTHER" id="PTHR43775:SF37">
    <property type="entry name" value="SI:DKEY-61P9.11"/>
    <property type="match status" value="1"/>
</dbReference>
<dbReference type="Pfam" id="PF22621">
    <property type="entry name" value="CurL-like_PKS_C"/>
    <property type="match status" value="1"/>
</dbReference>
<dbReference type="InterPro" id="IPR042099">
    <property type="entry name" value="ANL_N_sf"/>
</dbReference>